<dbReference type="GO" id="GO:0005576">
    <property type="term" value="C:extracellular region"/>
    <property type="evidence" value="ECO:0007669"/>
    <property type="project" value="TreeGrafter"/>
</dbReference>
<evidence type="ECO:0000256" key="1">
    <source>
        <dbReference type="ARBA" id="ARBA00004752"/>
    </source>
</evidence>
<comment type="pathway">
    <text evidence="12">Glycan biosynthesis.</text>
</comment>
<dbReference type="InterPro" id="IPR050979">
    <property type="entry name" value="LD-transpeptidase"/>
</dbReference>
<dbReference type="EMBL" id="PJMY01000003">
    <property type="protein sequence ID" value="PKV96343.1"/>
    <property type="molecule type" value="Genomic_DNA"/>
</dbReference>
<evidence type="ECO:0000313" key="16">
    <source>
        <dbReference type="EMBL" id="PKV96343.1"/>
    </source>
</evidence>
<keyword evidence="9 16" id="KW-0449">Lipoprotein</keyword>
<dbReference type="Gene3D" id="2.60.40.3710">
    <property type="match status" value="1"/>
</dbReference>
<dbReference type="InterPro" id="IPR005490">
    <property type="entry name" value="LD_TPept_cat_dom"/>
</dbReference>
<evidence type="ECO:0000256" key="7">
    <source>
        <dbReference type="ARBA" id="ARBA00023136"/>
    </source>
</evidence>
<keyword evidence="8" id="KW-0564">Palmitate</keyword>
<evidence type="ECO:0000256" key="2">
    <source>
        <dbReference type="ARBA" id="ARBA00022475"/>
    </source>
</evidence>
<evidence type="ECO:0000313" key="17">
    <source>
        <dbReference type="Proteomes" id="UP000233750"/>
    </source>
</evidence>
<name>A0A2N3WR73_9PSEU</name>
<feature type="active site" description="Proton donor/acceptor" evidence="13">
    <location>
        <position position="325"/>
    </location>
</feature>
<reference evidence="15 18" key="2">
    <citation type="submission" date="2020-08" db="EMBL/GenBank/DDBJ databases">
        <title>Amycolatopsis echigonensis JCM 21831.</title>
        <authorList>
            <person name="Tedsree N."/>
            <person name="Kuncharoen N."/>
            <person name="Likhitwitayawuid K."/>
            <person name="Tanasupawat S."/>
        </authorList>
    </citation>
    <scope>NUCLEOTIDE SEQUENCE [LARGE SCALE GENOMIC DNA]</scope>
    <source>
        <strain evidence="15 18">JCM 21831</strain>
    </source>
</reference>
<dbReference type="SUPFAM" id="SSF141523">
    <property type="entry name" value="L,D-transpeptidase catalytic domain-like"/>
    <property type="match status" value="1"/>
</dbReference>
<dbReference type="RefSeq" id="WP_101439223.1">
    <property type="nucleotide sequence ID" value="NZ_JACJHR010000040.1"/>
</dbReference>
<evidence type="ECO:0000259" key="14">
    <source>
        <dbReference type="PROSITE" id="PS52029"/>
    </source>
</evidence>
<dbReference type="Pfam" id="PF17964">
    <property type="entry name" value="Big_10"/>
    <property type="match status" value="1"/>
</dbReference>
<dbReference type="InterPro" id="IPR041280">
    <property type="entry name" value="Big_10"/>
</dbReference>
<evidence type="ECO:0000313" key="18">
    <source>
        <dbReference type="Proteomes" id="UP000550260"/>
    </source>
</evidence>
<dbReference type="InterPro" id="IPR038063">
    <property type="entry name" value="Transpep_catalytic_dom"/>
</dbReference>
<dbReference type="CDD" id="cd16913">
    <property type="entry name" value="YkuD_like"/>
    <property type="match status" value="1"/>
</dbReference>
<keyword evidence="11 13" id="KW-0961">Cell wall biogenesis/degradation</keyword>
<evidence type="ECO:0000256" key="3">
    <source>
        <dbReference type="ARBA" id="ARBA00022679"/>
    </source>
</evidence>
<dbReference type="PANTHER" id="PTHR30582">
    <property type="entry name" value="L,D-TRANSPEPTIDASE"/>
    <property type="match status" value="1"/>
</dbReference>
<dbReference type="Gene3D" id="2.40.440.10">
    <property type="entry name" value="L,D-transpeptidase catalytic domain-like"/>
    <property type="match status" value="1"/>
</dbReference>
<comment type="pathway">
    <text evidence="1 13">Cell wall biogenesis; peptidoglycan biosynthesis.</text>
</comment>
<keyword evidence="6 13" id="KW-0573">Peptidoglycan synthesis</keyword>
<dbReference type="GO" id="GO:0016746">
    <property type="term" value="F:acyltransferase activity"/>
    <property type="evidence" value="ECO:0007669"/>
    <property type="project" value="UniProtKB-KW"/>
</dbReference>
<protein>
    <submittedName>
        <fullName evidence="15">L,D-transpeptidase</fullName>
    </submittedName>
    <submittedName>
        <fullName evidence="16">Lipoprotein-anchoring transpeptidase ErfK/SrfK</fullName>
    </submittedName>
</protein>
<dbReference type="FunFam" id="2.40.440.10:FF:000005">
    <property type="entry name" value="L,D-transpeptidase 2"/>
    <property type="match status" value="1"/>
</dbReference>
<evidence type="ECO:0000256" key="13">
    <source>
        <dbReference type="PROSITE-ProRule" id="PRU01373"/>
    </source>
</evidence>
<keyword evidence="5 13" id="KW-0133">Cell shape</keyword>
<keyword evidence="3" id="KW-0808">Transferase</keyword>
<dbReference type="Gene3D" id="2.60.40.3780">
    <property type="match status" value="1"/>
</dbReference>
<accession>A0A2N3WR73</accession>
<dbReference type="GO" id="GO:0071972">
    <property type="term" value="F:peptidoglycan L,D-transpeptidase activity"/>
    <property type="evidence" value="ECO:0007669"/>
    <property type="project" value="TreeGrafter"/>
</dbReference>
<dbReference type="CDD" id="cd13432">
    <property type="entry name" value="LDT_IgD_like_2"/>
    <property type="match status" value="1"/>
</dbReference>
<evidence type="ECO:0000256" key="5">
    <source>
        <dbReference type="ARBA" id="ARBA00022960"/>
    </source>
</evidence>
<evidence type="ECO:0000256" key="12">
    <source>
        <dbReference type="ARBA" id="ARBA00060592"/>
    </source>
</evidence>
<dbReference type="Proteomes" id="UP000233750">
    <property type="component" value="Unassembled WGS sequence"/>
</dbReference>
<proteinExistence type="predicted"/>
<dbReference type="GO" id="GO:0008360">
    <property type="term" value="P:regulation of cell shape"/>
    <property type="evidence" value="ECO:0007669"/>
    <property type="project" value="UniProtKB-UniRule"/>
</dbReference>
<keyword evidence="2" id="KW-1003">Cell membrane</keyword>
<evidence type="ECO:0000256" key="4">
    <source>
        <dbReference type="ARBA" id="ARBA00022729"/>
    </source>
</evidence>
<feature type="domain" description="L,D-TPase catalytic" evidence="14">
    <location>
        <begin position="242"/>
        <end position="367"/>
    </location>
</feature>
<keyword evidence="10" id="KW-0012">Acyltransferase</keyword>
<dbReference type="GO" id="GO:0071555">
    <property type="term" value="P:cell wall organization"/>
    <property type="evidence" value="ECO:0007669"/>
    <property type="project" value="UniProtKB-UniRule"/>
</dbReference>
<gene>
    <name evidence="16" type="ORF">ATK30_7287</name>
    <name evidence="15" type="ORF">H5411_25910</name>
</gene>
<evidence type="ECO:0000256" key="9">
    <source>
        <dbReference type="ARBA" id="ARBA00023288"/>
    </source>
</evidence>
<dbReference type="Proteomes" id="UP000550260">
    <property type="component" value="Unassembled WGS sequence"/>
</dbReference>
<dbReference type="UniPathway" id="UPA00219"/>
<organism evidence="16 17">
    <name type="scientific">Amycolatopsis echigonensis</name>
    <dbReference type="NCBI Taxonomy" id="2576905"/>
    <lineage>
        <taxon>Bacteria</taxon>
        <taxon>Bacillati</taxon>
        <taxon>Actinomycetota</taxon>
        <taxon>Actinomycetes</taxon>
        <taxon>Pseudonocardiales</taxon>
        <taxon>Pseudonocardiaceae</taxon>
        <taxon>Amycolatopsis</taxon>
    </lineage>
</organism>
<keyword evidence="17" id="KW-1185">Reference proteome</keyword>
<dbReference type="GO" id="GO:0018104">
    <property type="term" value="P:peptidoglycan-protein cross-linking"/>
    <property type="evidence" value="ECO:0007669"/>
    <property type="project" value="TreeGrafter"/>
</dbReference>
<reference evidence="16 17" key="1">
    <citation type="submission" date="2017-12" db="EMBL/GenBank/DDBJ databases">
        <title>Sequencing the genomes of 1000 Actinobacteria strains.</title>
        <authorList>
            <person name="Klenk H.-P."/>
        </authorList>
    </citation>
    <scope>NUCLEOTIDE SEQUENCE [LARGE SCALE GENOMIC DNA]</scope>
    <source>
        <strain evidence="16 17">DSM 45165</strain>
    </source>
</reference>
<comment type="caution">
    <text evidence="16">The sequence shown here is derived from an EMBL/GenBank/DDBJ whole genome shotgun (WGS) entry which is preliminary data.</text>
</comment>
<keyword evidence="4" id="KW-0732">Signal</keyword>
<evidence type="ECO:0000256" key="8">
    <source>
        <dbReference type="ARBA" id="ARBA00023139"/>
    </source>
</evidence>
<dbReference type="Pfam" id="PF03734">
    <property type="entry name" value="YkuD"/>
    <property type="match status" value="1"/>
</dbReference>
<dbReference type="OrthoDB" id="5242354at2"/>
<evidence type="ECO:0000256" key="10">
    <source>
        <dbReference type="ARBA" id="ARBA00023315"/>
    </source>
</evidence>
<evidence type="ECO:0000256" key="6">
    <source>
        <dbReference type="ARBA" id="ARBA00022984"/>
    </source>
</evidence>
<dbReference type="PROSITE" id="PS52029">
    <property type="entry name" value="LD_TPASE"/>
    <property type="match status" value="1"/>
</dbReference>
<evidence type="ECO:0000256" key="11">
    <source>
        <dbReference type="ARBA" id="ARBA00023316"/>
    </source>
</evidence>
<feature type="active site" description="Nucleophile" evidence="13">
    <location>
        <position position="343"/>
    </location>
</feature>
<dbReference type="PANTHER" id="PTHR30582:SF2">
    <property type="entry name" value="L,D-TRANSPEPTIDASE YCIB-RELATED"/>
    <property type="match status" value="1"/>
</dbReference>
<accession>A0A8E2B645</accession>
<dbReference type="AlphaFoldDB" id="A0A2N3WR73"/>
<sequence length="393" mass="41754">MGANQVLGRKTQIIAGILAGLALTAGCTATPDPGPAADQKTSAATVPATLDLGPKDGAKDVAPGEPVTAVAGGGTLSEVTLAAADGAAVPGEMDPAKQRWTTSKPLEYGTKYTLTARSAGADGKPVTRTSTFATATARARAYPSVIPLDGETTGVGMPITVKFSAPVTDKAAAEKMLTVTSDKPATGAWRWFGDDEVHYRTKEYWPAYSTITLDIKIAGRALGNGVFGKADRKITFKTGPSIISKVSDHEKQMRTYKDGQLVLTSPVSLGKPSARSVSGTMLIMTVQSPYTMDSSTYGVPTDSPGGYRTTVKYALRLTNSGQFLHSAPWSVRQQGRTNTSHGCLNVSVENARWFYENSHRGDVVVVTDTGVDVKPGDGWTDWRFSWEEWQKKV</sequence>
<dbReference type="EMBL" id="JACJHR010000040">
    <property type="protein sequence ID" value="MBB2502561.1"/>
    <property type="molecule type" value="Genomic_DNA"/>
</dbReference>
<keyword evidence="7" id="KW-0472">Membrane</keyword>
<evidence type="ECO:0000313" key="15">
    <source>
        <dbReference type="EMBL" id="MBB2502561.1"/>
    </source>
</evidence>